<evidence type="ECO:0000313" key="5">
    <source>
        <dbReference type="Proteomes" id="UP000019335"/>
    </source>
</evidence>
<comment type="similarity">
    <text evidence="1">Belongs to the protein kinase superfamily. ADCK protein kinase family.</text>
</comment>
<dbReference type="SUPFAM" id="SSF56112">
    <property type="entry name" value="Protein kinase-like (PK-like)"/>
    <property type="match status" value="1"/>
</dbReference>
<dbReference type="CDD" id="cd05121">
    <property type="entry name" value="ABC1_ADCK3-like"/>
    <property type="match status" value="1"/>
</dbReference>
<protein>
    <submittedName>
        <fullName evidence="4">Abc transporter</fullName>
    </submittedName>
</protein>
<dbReference type="EMBL" id="AZIL01000697">
    <property type="protein sequence ID" value="EWM26267.1"/>
    <property type="molecule type" value="Genomic_DNA"/>
</dbReference>
<feature type="region of interest" description="Disordered" evidence="2">
    <location>
        <begin position="160"/>
        <end position="193"/>
    </location>
</feature>
<evidence type="ECO:0000256" key="2">
    <source>
        <dbReference type="SAM" id="MobiDB-lite"/>
    </source>
</evidence>
<keyword evidence="5" id="KW-1185">Reference proteome</keyword>
<dbReference type="InterPro" id="IPR011009">
    <property type="entry name" value="Kinase-like_dom_sf"/>
</dbReference>
<gene>
    <name evidence="4" type="ORF">Naga_100145g11</name>
</gene>
<name>W7TJJ2_9STRA</name>
<evidence type="ECO:0000259" key="3">
    <source>
        <dbReference type="Pfam" id="PF03109"/>
    </source>
</evidence>
<evidence type="ECO:0000256" key="1">
    <source>
        <dbReference type="ARBA" id="ARBA00009670"/>
    </source>
</evidence>
<sequence>MIVRGHQCRLLPATKQTRNFPFQLLLLLLLCIGKGHGYTFLPLPASSRAAARSWGKLRTEILGTGRKASAILPFRDPGAPNTHHDKKQPMILHSATAPSPPTTQAAPSETEEGVEMFMDELGKIDEAMMDSLEDIESKAKAIDNNLRAGFEEIEKGFKGTMSKATPPATAVTSPGSSDAGTNGRVEPSAPGATDAAGLLASVSASDSALSPSSLPAPASVTVSSAISTGVGSGVGKESKTRRRAVMATTPPPTAEVEEWVGTETMYSSAVDFRALRTGKIVRLWSNGDLSTFEFSKAMATRLGSKVQSAVSGEIDRAVLAEAQVQAMQANSAAEAATYMEGGWARRGKGSAIFRTLEIWKIAFQFILKELKVRKITDVEEQRAARRKAAVFAREALLKLGPTFIKFGQLLSTRIDILPKEYTEELSYLQDNVPGFSGKIAKQVVAEELGMSVEEAFDTFQEEPLAAASLGQVHRATYQGQELAIKIQRQGLRELFDLDLKNLKVLAILLDKFDPKNDGAARDWKSIYEESAKLLYKEIDYENEGRNAERFANDFKDIPWVKVPKIYWEFTSRRVLAMEYCPGIKVSDIEKIDAAGIDRKLLAKRSAESYLFQLCRHGFFHCDPHPGNVACDNYMDGRLIYYDFGMMDEFRPEVKKGLVDLIFSVYEGDAKATCDAMESVGILRRGADRVSVEKIARFFLAEFGSTLNTGGKWVNELDKETQKQQRASRRAQLGADLLSLSTDLPFKFPPTFTFVFRAFTSLDGIGKGLDSRYDLTRLAQPFLKELVDLRDGSATLSLLKGWQKKLGWRPQDLAAVVTSPRKVAQIEDTLRRAEQGDLKLRVRVLESERAFKRIDIVQSTMVNAIMSSMFLNAAIMLSANAVSPTLVNRFFIKGLFGAATLFGLKIPVNYMKLRKFDQTSVELGLVQKA</sequence>
<comment type="caution">
    <text evidence="4">The sequence shown here is derived from an EMBL/GenBank/DDBJ whole genome shotgun (WGS) entry which is preliminary data.</text>
</comment>
<feature type="region of interest" description="Disordered" evidence="2">
    <location>
        <begin position="226"/>
        <end position="250"/>
    </location>
</feature>
<dbReference type="PANTHER" id="PTHR10566:SF113">
    <property type="entry name" value="PROTEIN ACTIVITY OF BC1 COMPLEX KINASE 7, CHLOROPLASTIC"/>
    <property type="match status" value="1"/>
</dbReference>
<accession>W7TJJ2</accession>
<dbReference type="OrthoDB" id="427480at2759"/>
<dbReference type="InterPro" id="IPR004147">
    <property type="entry name" value="ABC1_dom"/>
</dbReference>
<reference evidence="4 5" key="1">
    <citation type="journal article" date="2014" name="Mol. Plant">
        <title>Chromosome Scale Genome Assembly and Transcriptome Profiling of Nannochloropsis gaditana in Nitrogen Depletion.</title>
        <authorList>
            <person name="Corteggiani Carpinelli E."/>
            <person name="Telatin A."/>
            <person name="Vitulo N."/>
            <person name="Forcato C."/>
            <person name="D'Angelo M."/>
            <person name="Schiavon R."/>
            <person name="Vezzi A."/>
            <person name="Giacometti G.M."/>
            <person name="Morosinotto T."/>
            <person name="Valle G."/>
        </authorList>
    </citation>
    <scope>NUCLEOTIDE SEQUENCE [LARGE SCALE GENOMIC DNA]</scope>
    <source>
        <strain evidence="4 5">B-31</strain>
    </source>
</reference>
<organism evidence="4 5">
    <name type="scientific">Nannochloropsis gaditana</name>
    <dbReference type="NCBI Taxonomy" id="72520"/>
    <lineage>
        <taxon>Eukaryota</taxon>
        <taxon>Sar</taxon>
        <taxon>Stramenopiles</taxon>
        <taxon>Ochrophyta</taxon>
        <taxon>Eustigmatophyceae</taxon>
        <taxon>Eustigmatales</taxon>
        <taxon>Monodopsidaceae</taxon>
        <taxon>Nannochloropsis</taxon>
    </lineage>
</organism>
<feature type="domain" description="ABC1 atypical kinase-like" evidence="3">
    <location>
        <begin position="428"/>
        <end position="672"/>
    </location>
</feature>
<dbReference type="InterPro" id="IPR050154">
    <property type="entry name" value="UbiB_kinase"/>
</dbReference>
<dbReference type="Pfam" id="PF03109">
    <property type="entry name" value="ABC1"/>
    <property type="match status" value="1"/>
</dbReference>
<dbReference type="PANTHER" id="PTHR10566">
    <property type="entry name" value="CHAPERONE-ACTIVITY OF BC1 COMPLEX CABC1 -RELATED"/>
    <property type="match status" value="1"/>
</dbReference>
<dbReference type="AlphaFoldDB" id="W7TJJ2"/>
<proteinExistence type="inferred from homology"/>
<dbReference type="Proteomes" id="UP000019335">
    <property type="component" value="Chromosome 9"/>
</dbReference>
<evidence type="ECO:0000313" key="4">
    <source>
        <dbReference type="EMBL" id="EWM26267.1"/>
    </source>
</evidence>
<feature type="compositionally biased region" description="Polar residues" evidence="2">
    <location>
        <begin position="170"/>
        <end position="180"/>
    </location>
</feature>